<dbReference type="PANTHER" id="PTHR34219">
    <property type="entry name" value="IRON-REGULATED INNER MEMBRANE PROTEIN-RELATED"/>
    <property type="match status" value="1"/>
</dbReference>
<dbReference type="AlphaFoldDB" id="A0AAV5G6T3"/>
<keyword evidence="2" id="KW-1133">Transmembrane helix</keyword>
<evidence type="ECO:0000256" key="2">
    <source>
        <dbReference type="SAM" id="Phobius"/>
    </source>
</evidence>
<feature type="region of interest" description="Disordered" evidence="1">
    <location>
        <begin position="220"/>
        <end position="259"/>
    </location>
</feature>
<evidence type="ECO:0000313" key="3">
    <source>
        <dbReference type="EMBL" id="GJN41965.1"/>
    </source>
</evidence>
<dbReference type="PANTHER" id="PTHR34219:SF1">
    <property type="entry name" value="PEPSY DOMAIN-CONTAINING PROTEIN"/>
    <property type="match status" value="1"/>
</dbReference>
<feature type="transmembrane region" description="Helical" evidence="2">
    <location>
        <begin position="397"/>
        <end position="413"/>
    </location>
</feature>
<comment type="caution">
    <text evidence="3">The sequence shown here is derived from an EMBL/GenBank/DDBJ whole genome shotgun (WGS) entry which is preliminary data.</text>
</comment>
<keyword evidence="2" id="KW-0812">Transmembrane</keyword>
<dbReference type="InterPro" id="IPR005625">
    <property type="entry name" value="PepSY-ass_TM"/>
</dbReference>
<protein>
    <submittedName>
        <fullName evidence="3">Membrane protein</fullName>
    </submittedName>
</protein>
<keyword evidence="2" id="KW-0472">Membrane</keyword>
<organism evidence="3 4">
    <name type="scientific">Corynebacterium ammoniagenes</name>
    <name type="common">Brevibacterium ammoniagenes</name>
    <dbReference type="NCBI Taxonomy" id="1697"/>
    <lineage>
        <taxon>Bacteria</taxon>
        <taxon>Bacillati</taxon>
        <taxon>Actinomycetota</taxon>
        <taxon>Actinomycetes</taxon>
        <taxon>Mycobacteriales</taxon>
        <taxon>Corynebacteriaceae</taxon>
        <taxon>Corynebacterium</taxon>
    </lineage>
</organism>
<gene>
    <name evidence="3" type="ORF">CAT723_04440</name>
</gene>
<feature type="transmembrane region" description="Helical" evidence="2">
    <location>
        <begin position="356"/>
        <end position="376"/>
    </location>
</feature>
<feature type="transmembrane region" description="Helical" evidence="2">
    <location>
        <begin position="126"/>
        <end position="147"/>
    </location>
</feature>
<evidence type="ECO:0000313" key="4">
    <source>
        <dbReference type="Proteomes" id="UP001054925"/>
    </source>
</evidence>
<feature type="transmembrane region" description="Helical" evidence="2">
    <location>
        <begin position="179"/>
        <end position="198"/>
    </location>
</feature>
<feature type="compositionally biased region" description="Basic and acidic residues" evidence="1">
    <location>
        <begin position="230"/>
        <end position="241"/>
    </location>
</feature>
<dbReference type="EMBL" id="BQKK01000001">
    <property type="protein sequence ID" value="GJN41965.1"/>
    <property type="molecule type" value="Genomic_DNA"/>
</dbReference>
<dbReference type="Proteomes" id="UP001054925">
    <property type="component" value="Unassembled WGS sequence"/>
</dbReference>
<evidence type="ECO:0000256" key="1">
    <source>
        <dbReference type="SAM" id="MobiDB-lite"/>
    </source>
</evidence>
<sequence>MISALSGFLYAFAPSLENIVYRDVITASSEMPAQPLADQVKTAQAVHPDLELSAVQSFEDPAKTTRVLFDDPTLENSSYRQAVFVDPGSLEVTGDLVQYGSLRALPLRTWISEGHRHLWLGELGRIYSEVAASWLGILALAGAWLWLVRIRTNKTKTAARNAAPSAHVQRQQARSIHSVLGLWLLPGFLFLTVTGLTWSSMAGGNIANLRAELDWVQPSPDTAIAGTTTDHSEHAGHDDHAHHHGGSSESETGEVSSQGDLTQTYLSQIDTVAATSREAGMDGIIEIAFPAEEGAAWTVTEMRESWKLANDAISVNGETGEVVDRVDHADWPLAAKLSAWLIQLHMGTLFGWINQLVLGAIALGLLIIIILGYRMWWLRGRNGRPGRLQAAGQWRRTRPGVLTGIIVFLLAYMVMAPMFGISLVAFLIIDAVIQALRRR</sequence>
<reference evidence="3" key="1">
    <citation type="submission" date="2021-12" db="EMBL/GenBank/DDBJ databases">
        <title>Draft genome sequence of Corynebacterium ammoniagenes strain T-723.</title>
        <authorList>
            <person name="Matsuzawa M."/>
            <person name="Hiratani M."/>
            <person name="Abe I."/>
            <person name="Tsuji Y."/>
            <person name="Nakamura J."/>
        </authorList>
    </citation>
    <scope>NUCLEOTIDE SEQUENCE</scope>
    <source>
        <strain evidence="3">T-723</strain>
    </source>
</reference>
<name>A0AAV5G6T3_CORAM</name>
<dbReference type="Pfam" id="PF03929">
    <property type="entry name" value="PepSY_TM"/>
    <property type="match status" value="1"/>
</dbReference>
<accession>A0AAV5G6T3</accession>
<proteinExistence type="predicted"/>